<protein>
    <submittedName>
        <fullName evidence="1">Uncharacterized protein</fullName>
    </submittedName>
</protein>
<sequence>MRELSDRIDKSSPPAEKDIIALAETQIRQNLAFKELRNYNLTGEFLGEHPLIIHQKEYSDLELLRKSNPSAFLNEYSKCAKNVQRYKGYIKDPKKSKEKENNERLLEKHMGRIDVFNKILSDENDNSI</sequence>
<name>A0A0E2LML0_PORGN</name>
<comment type="caution">
    <text evidence="1">The sequence shown here is derived from an EMBL/GenBank/DDBJ whole genome shotgun (WGS) entry which is preliminary data.</text>
</comment>
<gene>
    <name evidence="1" type="ORF">HMPREF1555_02310</name>
</gene>
<dbReference type="EMBL" id="AWUW01000157">
    <property type="protein sequence ID" value="ERJ63653.1"/>
    <property type="molecule type" value="Genomic_DNA"/>
</dbReference>
<reference evidence="1 2" key="1">
    <citation type="submission" date="2013-06" db="EMBL/GenBank/DDBJ databases">
        <authorList>
            <person name="Weinstock G."/>
            <person name="Sodergren E."/>
            <person name="Lobos E.A."/>
            <person name="Fulton L."/>
            <person name="Fulton R."/>
            <person name="Courtney L."/>
            <person name="Fronick C."/>
            <person name="O'Laughlin M."/>
            <person name="Godfrey J."/>
            <person name="Wilson R.M."/>
            <person name="Miner T."/>
            <person name="Farmer C."/>
            <person name="Delehaunty K."/>
            <person name="Cordes M."/>
            <person name="Minx P."/>
            <person name="Tomlinson C."/>
            <person name="Chen J."/>
            <person name="Wollam A."/>
            <person name="Pepin K.H."/>
            <person name="Bhonagiri V."/>
            <person name="Zhang X."/>
            <person name="Warren W."/>
            <person name="Mitreva M."/>
            <person name="Mardis E.R."/>
            <person name="Wilson R.K."/>
        </authorList>
    </citation>
    <scope>NUCLEOTIDE SEQUENCE [LARGE SCALE GENOMIC DNA]</scope>
    <source>
        <strain evidence="1 2">F0570</strain>
    </source>
</reference>
<dbReference type="Proteomes" id="UP000016630">
    <property type="component" value="Unassembled WGS sequence"/>
</dbReference>
<evidence type="ECO:0000313" key="1">
    <source>
        <dbReference type="EMBL" id="ERJ63653.1"/>
    </source>
</evidence>
<dbReference type="PATRIC" id="fig|1227271.3.peg.2027"/>
<accession>A0A0E2LML0</accession>
<evidence type="ECO:0000313" key="2">
    <source>
        <dbReference type="Proteomes" id="UP000016630"/>
    </source>
</evidence>
<organism evidence="1 2">
    <name type="scientific">Porphyromonas gingivalis F0570</name>
    <dbReference type="NCBI Taxonomy" id="1227271"/>
    <lineage>
        <taxon>Bacteria</taxon>
        <taxon>Pseudomonadati</taxon>
        <taxon>Bacteroidota</taxon>
        <taxon>Bacteroidia</taxon>
        <taxon>Bacteroidales</taxon>
        <taxon>Porphyromonadaceae</taxon>
        <taxon>Porphyromonas</taxon>
    </lineage>
</organism>
<proteinExistence type="predicted"/>
<dbReference type="AlphaFoldDB" id="A0A0E2LML0"/>
<dbReference type="HOGENOM" id="CLU_1979512_0_0_10"/>